<gene>
    <name evidence="5" type="ORF">OJ962_24930</name>
</gene>
<dbReference type="Gene3D" id="1.10.10.10">
    <property type="entry name" value="Winged helix-like DNA-binding domain superfamily/Winged helix DNA-binding domain"/>
    <property type="match status" value="1"/>
</dbReference>
<keyword evidence="2" id="KW-0238">DNA-binding</keyword>
<dbReference type="PANTHER" id="PTHR33204:SF29">
    <property type="entry name" value="TRANSCRIPTIONAL REGULATOR"/>
    <property type="match status" value="1"/>
</dbReference>
<evidence type="ECO:0000256" key="1">
    <source>
        <dbReference type="ARBA" id="ARBA00023015"/>
    </source>
</evidence>
<dbReference type="PROSITE" id="PS51118">
    <property type="entry name" value="HTH_HXLR"/>
    <property type="match status" value="1"/>
</dbReference>
<dbReference type="Pfam" id="PF01638">
    <property type="entry name" value="HxlR"/>
    <property type="match status" value="1"/>
</dbReference>
<dbReference type="SUPFAM" id="SSF46785">
    <property type="entry name" value="Winged helix' DNA-binding domain"/>
    <property type="match status" value="1"/>
</dbReference>
<comment type="caution">
    <text evidence="5">The sequence shown here is derived from an EMBL/GenBank/DDBJ whole genome shotgun (WGS) entry which is preliminary data.</text>
</comment>
<proteinExistence type="predicted"/>
<evidence type="ECO:0000256" key="3">
    <source>
        <dbReference type="ARBA" id="ARBA00023163"/>
    </source>
</evidence>
<keyword evidence="6" id="KW-1185">Reference proteome</keyword>
<dbReference type="InterPro" id="IPR011991">
    <property type="entry name" value="ArsR-like_HTH"/>
</dbReference>
<evidence type="ECO:0000259" key="4">
    <source>
        <dbReference type="PROSITE" id="PS51118"/>
    </source>
</evidence>
<dbReference type="CDD" id="cd00090">
    <property type="entry name" value="HTH_ARSR"/>
    <property type="match status" value="1"/>
</dbReference>
<evidence type="ECO:0000313" key="6">
    <source>
        <dbReference type="Proteomes" id="UP001147700"/>
    </source>
</evidence>
<keyword evidence="3" id="KW-0804">Transcription</keyword>
<evidence type="ECO:0000256" key="2">
    <source>
        <dbReference type="ARBA" id="ARBA00023125"/>
    </source>
</evidence>
<accession>A0ABT4RQK5</accession>
<dbReference type="InterPro" id="IPR002577">
    <property type="entry name" value="HTH_HxlR"/>
</dbReference>
<dbReference type="EMBL" id="JAPCID010000044">
    <property type="protein sequence ID" value="MDA0140765.1"/>
    <property type="molecule type" value="Genomic_DNA"/>
</dbReference>
<feature type="domain" description="HTH hxlR-type" evidence="4">
    <location>
        <begin position="12"/>
        <end position="110"/>
    </location>
</feature>
<reference evidence="5" key="1">
    <citation type="submission" date="2022-10" db="EMBL/GenBank/DDBJ databases">
        <title>The WGS of Solirubrobacter sp. CPCC 204708.</title>
        <authorList>
            <person name="Jiang Z."/>
        </authorList>
    </citation>
    <scope>NUCLEOTIDE SEQUENCE</scope>
    <source>
        <strain evidence="5">CPCC 204708</strain>
    </source>
</reference>
<organism evidence="5 6">
    <name type="scientific">Solirubrobacter deserti</name>
    <dbReference type="NCBI Taxonomy" id="2282478"/>
    <lineage>
        <taxon>Bacteria</taxon>
        <taxon>Bacillati</taxon>
        <taxon>Actinomycetota</taxon>
        <taxon>Thermoleophilia</taxon>
        <taxon>Solirubrobacterales</taxon>
        <taxon>Solirubrobacteraceae</taxon>
        <taxon>Solirubrobacter</taxon>
    </lineage>
</organism>
<name>A0ABT4RQK5_9ACTN</name>
<dbReference type="InterPro" id="IPR036388">
    <property type="entry name" value="WH-like_DNA-bd_sf"/>
</dbReference>
<evidence type="ECO:0000313" key="5">
    <source>
        <dbReference type="EMBL" id="MDA0140765.1"/>
    </source>
</evidence>
<dbReference type="RefSeq" id="WP_202958150.1">
    <property type="nucleotide sequence ID" value="NZ_JAPCID010000044.1"/>
</dbReference>
<dbReference type="InterPro" id="IPR036390">
    <property type="entry name" value="WH_DNA-bd_sf"/>
</dbReference>
<protein>
    <submittedName>
        <fullName evidence="5">Helix-turn-helix transcriptional regulator</fullName>
    </submittedName>
</protein>
<sequence>MSADDIVPPYECGLDAAVEVIGGKWKVSILWALAERPRRPGELRRGVKGISEKMLIQQLRQMEADGLVQRTAYPEIPPRVEYSLTPLGQSLNEALIPLGDWGDEHMGAIAECRSRRVSAAAERV</sequence>
<dbReference type="PANTHER" id="PTHR33204">
    <property type="entry name" value="TRANSCRIPTIONAL REGULATOR, MARR FAMILY"/>
    <property type="match status" value="1"/>
</dbReference>
<dbReference type="Proteomes" id="UP001147700">
    <property type="component" value="Unassembled WGS sequence"/>
</dbReference>
<keyword evidence="1" id="KW-0805">Transcription regulation</keyword>